<keyword evidence="1" id="KW-0812">Transmembrane</keyword>
<dbReference type="RefSeq" id="WP_122147824.1">
    <property type="nucleotide sequence ID" value="NZ_RFFI01000007.1"/>
</dbReference>
<dbReference type="Pfam" id="PF12277">
    <property type="entry name" value="DUF3618"/>
    <property type="match status" value="1"/>
</dbReference>
<organism evidence="2 3">
    <name type="scientific">Cellulomonas triticagri</name>
    <dbReference type="NCBI Taxonomy" id="2483352"/>
    <lineage>
        <taxon>Bacteria</taxon>
        <taxon>Bacillati</taxon>
        <taxon>Actinomycetota</taxon>
        <taxon>Actinomycetes</taxon>
        <taxon>Micrococcales</taxon>
        <taxon>Cellulomonadaceae</taxon>
        <taxon>Cellulomonas</taxon>
    </lineage>
</organism>
<gene>
    <name evidence="2" type="ORF">EBM89_02185</name>
</gene>
<keyword evidence="3" id="KW-1185">Reference proteome</keyword>
<dbReference type="InterPro" id="IPR022062">
    <property type="entry name" value="DUF3618"/>
</dbReference>
<keyword evidence="1" id="KW-1133">Transmembrane helix</keyword>
<accession>A0A3M2JUZ7</accession>
<evidence type="ECO:0000313" key="3">
    <source>
        <dbReference type="Proteomes" id="UP000269289"/>
    </source>
</evidence>
<reference evidence="2 3" key="1">
    <citation type="submission" date="2018-10" db="EMBL/GenBank/DDBJ databases">
        <title>Isolation, diversity and antifungal activity of actinobacteria from wheat.</title>
        <authorList>
            <person name="Han C."/>
        </authorList>
    </citation>
    <scope>NUCLEOTIDE SEQUENCE [LARGE SCALE GENOMIC DNA]</scope>
    <source>
        <strain evidence="2 3">NEAU-YY56</strain>
    </source>
</reference>
<sequence>MSETETPAPTIPQLEAEVLLTRAELAGTADALAARLSPQHQVAEVKRGASKLWRDAVSTDPAADPENRGRARVVLAAGVGVVALAVVLIVRR</sequence>
<proteinExistence type="predicted"/>
<dbReference type="AlphaFoldDB" id="A0A3M2JUZ7"/>
<keyword evidence="1" id="KW-0472">Membrane</keyword>
<evidence type="ECO:0000256" key="1">
    <source>
        <dbReference type="SAM" id="Phobius"/>
    </source>
</evidence>
<dbReference type="OrthoDB" id="4829582at2"/>
<feature type="transmembrane region" description="Helical" evidence="1">
    <location>
        <begin position="71"/>
        <end position="90"/>
    </location>
</feature>
<name>A0A3M2JUZ7_9CELL</name>
<dbReference type="EMBL" id="RFFI01000007">
    <property type="protein sequence ID" value="RMI13928.1"/>
    <property type="molecule type" value="Genomic_DNA"/>
</dbReference>
<evidence type="ECO:0000313" key="2">
    <source>
        <dbReference type="EMBL" id="RMI13928.1"/>
    </source>
</evidence>
<protein>
    <submittedName>
        <fullName evidence="2">DUF3618 domain-containing protein</fullName>
    </submittedName>
</protein>
<dbReference type="Proteomes" id="UP000269289">
    <property type="component" value="Unassembled WGS sequence"/>
</dbReference>
<comment type="caution">
    <text evidence="2">The sequence shown here is derived from an EMBL/GenBank/DDBJ whole genome shotgun (WGS) entry which is preliminary data.</text>
</comment>